<proteinExistence type="predicted"/>
<protein>
    <submittedName>
        <fullName evidence="1">Uncharacterized protein</fullName>
    </submittedName>
</protein>
<accession>A0ABX1L062</accession>
<dbReference type="RefSeq" id="WP_168924316.1">
    <property type="nucleotide sequence ID" value="NZ_JAAXLJ010000003.1"/>
</dbReference>
<reference evidence="1 2" key="1">
    <citation type="submission" date="2020-04" db="EMBL/GenBank/DDBJ databases">
        <title>A novel species of genus Lactobacillus that was isolated from fermented food Zha-chili.</title>
        <authorList>
            <person name="Zhang Z."/>
        </authorList>
    </citation>
    <scope>NUCLEOTIDE SEQUENCE [LARGE SCALE GENOMIC DNA]</scope>
    <source>
        <strain evidence="2">HBUAS51383</strain>
    </source>
</reference>
<evidence type="ECO:0000313" key="1">
    <source>
        <dbReference type="EMBL" id="NLR17691.1"/>
    </source>
</evidence>
<organism evidence="1 2">
    <name type="scientific">Secundilactobacillus angelensis</name>
    <dbReference type="NCBI Taxonomy" id="2722706"/>
    <lineage>
        <taxon>Bacteria</taxon>
        <taxon>Bacillati</taxon>
        <taxon>Bacillota</taxon>
        <taxon>Bacilli</taxon>
        <taxon>Lactobacillales</taxon>
        <taxon>Lactobacillaceae</taxon>
        <taxon>Secundilactobacillus</taxon>
    </lineage>
</organism>
<gene>
    <name evidence="1" type="ORF">HC026_02020</name>
</gene>
<comment type="caution">
    <text evidence="1">The sequence shown here is derived from an EMBL/GenBank/DDBJ whole genome shotgun (WGS) entry which is preliminary data.</text>
</comment>
<evidence type="ECO:0000313" key="2">
    <source>
        <dbReference type="Proteomes" id="UP000763447"/>
    </source>
</evidence>
<dbReference type="EMBL" id="JAAXLJ010000003">
    <property type="protein sequence ID" value="NLR17691.1"/>
    <property type="molecule type" value="Genomic_DNA"/>
</dbReference>
<sequence>MAETNKPVAGAYVGVGVDTTLGGGQAYGYSTDGKNFIACITPFGFTFQQSDALKMQALFQPVKQLQLLSPDGSTFNLTVADDGTLKATKEGETSGS</sequence>
<keyword evidence="2" id="KW-1185">Reference proteome</keyword>
<name>A0ABX1L062_9LACO</name>
<dbReference type="Proteomes" id="UP000763447">
    <property type="component" value="Unassembled WGS sequence"/>
</dbReference>